<evidence type="ECO:0000313" key="2">
    <source>
        <dbReference type="EMBL" id="RDI55575.1"/>
    </source>
</evidence>
<dbReference type="Pfam" id="PF01909">
    <property type="entry name" value="NTP_transf_2"/>
    <property type="match status" value="1"/>
</dbReference>
<dbReference type="STRING" id="1210089.GCA_001613165_07055"/>
<dbReference type="InterPro" id="IPR002934">
    <property type="entry name" value="Polymerase_NTP_transf_dom"/>
</dbReference>
<proteinExistence type="predicted"/>
<gene>
    <name evidence="2" type="ORF">DFR68_101408</name>
</gene>
<sequence>MTSHETVAWPRARTAVAVEDALARVGASVGELRELLGALLDEGRGYVVGSLAAGLGNSGSDIDVIVLCDRRSSDAPMLFFLGDTSVDLQYYNAGDPAATMAALPGERVRLAAGWCALGCAPAMTLQRRIGRWLNASPLDPAFPDIVDPAATPVAAAALVRGAVESLVLKIFAARTIGAAGLPSAAAWRRAGRALVEVLARASGELFIGEKWIVARAVRAGLDRGLARRAFGCSDERQLREILSAAGLSALGEPGVVELRAADGLERLELGATTWTLVGGRRAVPCDPAELVPEALETASAATVLDAVAEGVVVPALDRPELDERVRACAA</sequence>
<feature type="domain" description="Polymerase nucleotidyl transferase" evidence="1">
    <location>
        <begin position="42"/>
        <end position="73"/>
    </location>
</feature>
<name>A0A370HEW4_9NOCA</name>
<dbReference type="RefSeq" id="WP_068030153.1">
    <property type="nucleotide sequence ID" value="NZ_QQAZ01000001.1"/>
</dbReference>
<dbReference type="EMBL" id="QQAZ01000001">
    <property type="protein sequence ID" value="RDI55575.1"/>
    <property type="molecule type" value="Genomic_DNA"/>
</dbReference>
<comment type="caution">
    <text evidence="2">The sequence shown here is derived from an EMBL/GenBank/DDBJ whole genome shotgun (WGS) entry which is preliminary data.</text>
</comment>
<keyword evidence="3" id="KW-1185">Reference proteome</keyword>
<reference evidence="2 3" key="1">
    <citation type="submission" date="2018-07" db="EMBL/GenBank/DDBJ databases">
        <title>Genomic Encyclopedia of Type Strains, Phase IV (KMG-IV): sequencing the most valuable type-strain genomes for metagenomic binning, comparative biology and taxonomic classification.</title>
        <authorList>
            <person name="Goeker M."/>
        </authorList>
    </citation>
    <scope>NUCLEOTIDE SEQUENCE [LARGE SCALE GENOMIC DNA]</scope>
    <source>
        <strain evidence="2 3">DSM 44952</strain>
    </source>
</reference>
<protein>
    <submittedName>
        <fullName evidence="2">Nucleotidyltransferase-like protein</fullName>
    </submittedName>
</protein>
<dbReference type="AlphaFoldDB" id="A0A370HEW4"/>
<dbReference type="GO" id="GO:0016779">
    <property type="term" value="F:nucleotidyltransferase activity"/>
    <property type="evidence" value="ECO:0007669"/>
    <property type="project" value="InterPro"/>
</dbReference>
<organism evidence="2 3">
    <name type="scientific">Nocardia mexicana</name>
    <dbReference type="NCBI Taxonomy" id="279262"/>
    <lineage>
        <taxon>Bacteria</taxon>
        <taxon>Bacillati</taxon>
        <taxon>Actinomycetota</taxon>
        <taxon>Actinomycetes</taxon>
        <taxon>Mycobacteriales</taxon>
        <taxon>Nocardiaceae</taxon>
        <taxon>Nocardia</taxon>
    </lineage>
</organism>
<keyword evidence="2" id="KW-0808">Transferase</keyword>
<dbReference type="SUPFAM" id="SSF81301">
    <property type="entry name" value="Nucleotidyltransferase"/>
    <property type="match status" value="1"/>
</dbReference>
<dbReference type="Proteomes" id="UP000255355">
    <property type="component" value="Unassembled WGS sequence"/>
</dbReference>
<evidence type="ECO:0000259" key="1">
    <source>
        <dbReference type="Pfam" id="PF01909"/>
    </source>
</evidence>
<dbReference type="InterPro" id="IPR043519">
    <property type="entry name" value="NT_sf"/>
</dbReference>
<accession>A0A370HEW4</accession>
<evidence type="ECO:0000313" key="3">
    <source>
        <dbReference type="Proteomes" id="UP000255355"/>
    </source>
</evidence>
<dbReference type="OrthoDB" id="4535422at2"/>